<organism evidence="1 2">
    <name type="scientific">Cucumis melo var. makuwa</name>
    <name type="common">Oriental melon</name>
    <dbReference type="NCBI Taxonomy" id="1194695"/>
    <lineage>
        <taxon>Eukaryota</taxon>
        <taxon>Viridiplantae</taxon>
        <taxon>Streptophyta</taxon>
        <taxon>Embryophyta</taxon>
        <taxon>Tracheophyta</taxon>
        <taxon>Spermatophyta</taxon>
        <taxon>Magnoliopsida</taxon>
        <taxon>eudicotyledons</taxon>
        <taxon>Gunneridae</taxon>
        <taxon>Pentapetalae</taxon>
        <taxon>rosids</taxon>
        <taxon>fabids</taxon>
        <taxon>Cucurbitales</taxon>
        <taxon>Cucurbitaceae</taxon>
        <taxon>Benincaseae</taxon>
        <taxon>Cucumis</taxon>
    </lineage>
</organism>
<dbReference type="Proteomes" id="UP000321393">
    <property type="component" value="Unassembled WGS sequence"/>
</dbReference>
<name>A0A5A7SP79_CUCMM</name>
<gene>
    <name evidence="1" type="ORF">E6C27_scaffold34G003240</name>
</gene>
<accession>A0A5A7SP79</accession>
<evidence type="ECO:0000313" key="2">
    <source>
        <dbReference type="Proteomes" id="UP000321393"/>
    </source>
</evidence>
<reference evidence="1 2" key="1">
    <citation type="submission" date="2019-08" db="EMBL/GenBank/DDBJ databases">
        <title>Draft genome sequences of two oriental melons (Cucumis melo L. var makuwa).</title>
        <authorList>
            <person name="Kwon S.-Y."/>
        </authorList>
    </citation>
    <scope>NUCLEOTIDE SEQUENCE [LARGE SCALE GENOMIC DNA]</scope>
    <source>
        <strain evidence="2">cv. SW 3</strain>
        <tissue evidence="1">Leaf</tissue>
    </source>
</reference>
<protein>
    <submittedName>
        <fullName evidence="1">Uncharacterized protein</fullName>
    </submittedName>
</protein>
<dbReference type="EMBL" id="SSTE01023063">
    <property type="protein sequence ID" value="KAA0026001.1"/>
    <property type="molecule type" value="Genomic_DNA"/>
</dbReference>
<dbReference type="AlphaFoldDB" id="A0A5A7SP79"/>
<comment type="caution">
    <text evidence="1">The sequence shown here is derived from an EMBL/GenBank/DDBJ whole genome shotgun (WGS) entry which is preliminary data.</text>
</comment>
<evidence type="ECO:0000313" key="1">
    <source>
        <dbReference type="EMBL" id="KAA0026001.1"/>
    </source>
</evidence>
<proteinExistence type="predicted"/>
<sequence>MLTLDLELKLSCRFLLQNVFSQGEDFLLFPFFCNILFFFAIVYRGDSVESDPTSLGGRSGFCHQIHHPSGSDPTPSSFKEIHRPGCDRAPSSFGKVTLSSVIQLLLGEDRAFTARSTAWVGVIGSIALAREIGHLRHFERSDRAPSSFGEVTPPSAIQLLLGDDRAFTVRSIGHLRHLERSGRTPSSFGEVTPPLAIQFLLRDDRAFAVRSTVLVGAIEHLHRLERRSKADAEGRSFFDVEILNLLKVEVQVEVDVGHWLSSSFVAILNLLKTEDPVVEEDAWLSTSTTLTA</sequence>